<organism evidence="4 5">
    <name type="scientific">Terracoccus luteus</name>
    <dbReference type="NCBI Taxonomy" id="53356"/>
    <lineage>
        <taxon>Bacteria</taxon>
        <taxon>Bacillati</taxon>
        <taxon>Actinomycetota</taxon>
        <taxon>Actinomycetes</taxon>
        <taxon>Micrococcales</taxon>
        <taxon>Intrasporangiaceae</taxon>
        <taxon>Terracoccus</taxon>
    </lineage>
</organism>
<comment type="caution">
    <text evidence="4">The sequence shown here is derived from an EMBL/GenBank/DDBJ whole genome shotgun (WGS) entry which is preliminary data.</text>
</comment>
<dbReference type="InterPro" id="IPR025736">
    <property type="entry name" value="PucR_C-HTH_dom"/>
</dbReference>
<evidence type="ECO:0000256" key="1">
    <source>
        <dbReference type="SAM" id="MobiDB-lite"/>
    </source>
</evidence>
<dbReference type="PANTHER" id="PTHR33744:SF1">
    <property type="entry name" value="DNA-BINDING TRANSCRIPTIONAL ACTIVATOR ADER"/>
    <property type="match status" value="1"/>
</dbReference>
<dbReference type="InterPro" id="IPR042070">
    <property type="entry name" value="PucR_C-HTH_sf"/>
</dbReference>
<accession>A0A495Y220</accession>
<dbReference type="RefSeq" id="WP_170165761.1">
    <property type="nucleotide sequence ID" value="NZ_RBXT01000001.1"/>
</dbReference>
<dbReference type="Gene3D" id="1.10.10.2840">
    <property type="entry name" value="PucR C-terminal helix-turn-helix domain"/>
    <property type="match status" value="1"/>
</dbReference>
<evidence type="ECO:0000313" key="5">
    <source>
        <dbReference type="Proteomes" id="UP000278440"/>
    </source>
</evidence>
<dbReference type="PANTHER" id="PTHR33744">
    <property type="entry name" value="CARBOHYDRATE DIACID REGULATOR"/>
    <property type="match status" value="1"/>
</dbReference>
<feature type="domain" description="Purine catabolism PurC-like" evidence="2">
    <location>
        <begin position="44"/>
        <end position="158"/>
    </location>
</feature>
<evidence type="ECO:0000259" key="3">
    <source>
        <dbReference type="Pfam" id="PF13556"/>
    </source>
</evidence>
<evidence type="ECO:0000259" key="2">
    <source>
        <dbReference type="Pfam" id="PF07905"/>
    </source>
</evidence>
<dbReference type="Pfam" id="PF13556">
    <property type="entry name" value="HTH_30"/>
    <property type="match status" value="1"/>
</dbReference>
<dbReference type="InterPro" id="IPR051448">
    <property type="entry name" value="CdaR-like_regulators"/>
</dbReference>
<dbReference type="EMBL" id="RBXT01000001">
    <property type="protein sequence ID" value="RKT79026.1"/>
    <property type="molecule type" value="Genomic_DNA"/>
</dbReference>
<reference evidence="4 5" key="1">
    <citation type="submission" date="2018-10" db="EMBL/GenBank/DDBJ databases">
        <title>Sequencing the genomes of 1000 actinobacteria strains.</title>
        <authorList>
            <person name="Klenk H.-P."/>
        </authorList>
    </citation>
    <scope>NUCLEOTIDE SEQUENCE [LARGE SCALE GENOMIC DNA]</scope>
    <source>
        <strain evidence="4 5">DSM 44267</strain>
    </source>
</reference>
<dbReference type="Proteomes" id="UP000278440">
    <property type="component" value="Unassembled WGS sequence"/>
</dbReference>
<feature type="domain" description="PucR C-terminal helix-turn-helix" evidence="3">
    <location>
        <begin position="481"/>
        <end position="539"/>
    </location>
</feature>
<gene>
    <name evidence="4" type="ORF">DFJ68_2481</name>
</gene>
<dbReference type="InterPro" id="IPR012914">
    <property type="entry name" value="PucR_dom"/>
</dbReference>
<sequence>MPTTLRRLVADRRFHLTLVTAAPTPTAAPAPAPTGDRPDDTTGALDAPVTWAHSSDLPDPTPWLEPGQLLLTDGAQFETVLGVGRTDDTGVADVDPRFADDYIRRLVRADVLALGFAVDVVHAAVPPALVAACAAHGLPLLEVGGRTPFIAIVRHVAEVLATEARERLDWSLRAQRSLARAALRPDGLSAVLGELERQLGCWVALYDAAGHRVPVRTRRDVPASATPALDEAVHAVLARGVRAATRLGDLGGGSGGLDVTLQTLGSRGRLRGVLAVGAPVPLDPAAADLVTSVIALASIALEQSRALDAARRSLRSGLLELLLAGTPDVAAATARRVWGGFPTGGLRVLACAVEGPSADLVLDDLEITAADRRGRVFFAEQAGGPLLVLAGPTDVDDVSDVLVGRHGLRVGVSGAGNTEGLARLVSEAGRALERTTAPAPLAHFDTLHGEGLLGVLAGHGGTEVARRVLAPLLASPDSDELLRAVRAWCEHNCAWDPAARSLGIHRHTLRHRVGDAARLLGLDLDRFDDRVELWNALRLHDLAT</sequence>
<dbReference type="Pfam" id="PF07905">
    <property type="entry name" value="PucR"/>
    <property type="match status" value="1"/>
</dbReference>
<keyword evidence="5" id="KW-1185">Reference proteome</keyword>
<name>A0A495Y220_9MICO</name>
<evidence type="ECO:0000313" key="4">
    <source>
        <dbReference type="EMBL" id="RKT79026.1"/>
    </source>
</evidence>
<protein>
    <submittedName>
        <fullName evidence="4">Purine catabolism regulator</fullName>
    </submittedName>
</protein>
<proteinExistence type="predicted"/>
<feature type="region of interest" description="Disordered" evidence="1">
    <location>
        <begin position="21"/>
        <end position="45"/>
    </location>
</feature>
<dbReference type="AlphaFoldDB" id="A0A495Y220"/>